<gene>
    <name evidence="1" type="ORF">QB898_00555</name>
</gene>
<evidence type="ECO:0008006" key="3">
    <source>
        <dbReference type="Google" id="ProtNLM"/>
    </source>
</evidence>
<evidence type="ECO:0000313" key="1">
    <source>
        <dbReference type="EMBL" id="MDG9698225.1"/>
    </source>
</evidence>
<dbReference type="Gene3D" id="1.25.40.10">
    <property type="entry name" value="Tetratricopeptide repeat domain"/>
    <property type="match status" value="1"/>
</dbReference>
<dbReference type="Proteomes" id="UP001237156">
    <property type="component" value="Unassembled WGS sequence"/>
</dbReference>
<name>A0AAW6RF90_9BURK</name>
<dbReference type="EMBL" id="JARVII010000001">
    <property type="protein sequence ID" value="MDG9698225.1"/>
    <property type="molecule type" value="Genomic_DNA"/>
</dbReference>
<sequence>MKKISADEILQRGIDLMKKKRFKEAENEFESINQCDTVQYFKAQCYLIDIYIVEEQWIDVIEVSMWILEKYCSDISKEEAEKIRFKLGYSYLRTGRWKNAVNILILVEEHGCKFYDAVRIGLASAYIELDRPQEAVELLLQVSGDNQKRFDEARNLLGAWCLQKGLGIQAIKAFESVSIKNYRLYLGSRISLGFLYFRSNQKSKAIKILKNISKENDADIFDKLYIEAIFESNGLYKEAVQCCEDVLNAAKGESDVCALVQYILVEILAKREVWEDELLRQKVNGLIENIISFMPQFDKDEAFLHHANQLATGKMHLINNNFTKAEDLFKNQENVSYHDSTCFLELARLLGKIGPEKVEGIKWNLIEFLGIIDKIEAKLLCAQNMNYHDNDVLDASLENFKEAGSEDVKLEDFEFAEYHGYEHKFAHYSRCETAFKLIGNSQTGSPSAFRLGSIGNVNDPKEGVVLGQYLGKCCKLASDIFIDNEPYATFVGCFTFNHDSLNQFRLYGKENNQEASGVSLVFLSDFFGRSNRAMHINNPMRVDDQDHKLKDEDDEANEILKMPEFSMNARGDKANKDKPIKYNLYRCIYIDPETGYLSLARRDKATFYQECANSMNSKNLDSIRKMAEARWENYSKIIERKENGIRDLMGKLARLINEIYEDGAKAKEFVDRFMRIGLLKLQYLVKHAAYQEEQECRMIYVTGWKDEKIQSDYKLKTIYVECDGSVVEHLDGIYLSPGAKDAKDHFRVLLRDTEIKIRESRNPFRHR</sequence>
<dbReference type="SUPFAM" id="SSF48452">
    <property type="entry name" value="TPR-like"/>
    <property type="match status" value="1"/>
</dbReference>
<accession>A0AAW6RF90</accession>
<dbReference type="AlphaFoldDB" id="A0AAW6RF90"/>
<comment type="caution">
    <text evidence="1">The sequence shown here is derived from an EMBL/GenBank/DDBJ whole genome shotgun (WGS) entry which is preliminary data.</text>
</comment>
<organism evidence="1 2">
    <name type="scientific">Ottowia cancrivicina</name>
    <dbReference type="NCBI Taxonomy" id="3040346"/>
    <lineage>
        <taxon>Bacteria</taxon>
        <taxon>Pseudomonadati</taxon>
        <taxon>Pseudomonadota</taxon>
        <taxon>Betaproteobacteria</taxon>
        <taxon>Burkholderiales</taxon>
        <taxon>Comamonadaceae</taxon>
        <taxon>Ottowia</taxon>
    </lineage>
</organism>
<dbReference type="RefSeq" id="WP_279523374.1">
    <property type="nucleotide sequence ID" value="NZ_JARVII010000001.1"/>
</dbReference>
<dbReference type="InterPro" id="IPR011990">
    <property type="entry name" value="TPR-like_helical_dom_sf"/>
</dbReference>
<proteinExistence type="predicted"/>
<keyword evidence="2" id="KW-1185">Reference proteome</keyword>
<evidence type="ECO:0000313" key="2">
    <source>
        <dbReference type="Proteomes" id="UP001237156"/>
    </source>
</evidence>
<protein>
    <recommendedName>
        <fullName evidence="3">Tetratricopeptide repeat protein</fullName>
    </recommendedName>
</protein>
<reference evidence="1 2" key="1">
    <citation type="submission" date="2023-04" db="EMBL/GenBank/DDBJ databases">
        <title>Ottowia paracancer sp. nov., isolated from human stomach.</title>
        <authorList>
            <person name="Song Y."/>
        </authorList>
    </citation>
    <scope>NUCLEOTIDE SEQUENCE [LARGE SCALE GENOMIC DNA]</scope>
    <source>
        <strain evidence="1 2">10c7w1</strain>
    </source>
</reference>